<evidence type="ECO:0000313" key="6">
    <source>
        <dbReference type="Proteomes" id="UP000625711"/>
    </source>
</evidence>
<accession>A0A834IIG9</accession>
<evidence type="ECO:0000256" key="2">
    <source>
        <dbReference type="ARBA" id="ARBA00009508"/>
    </source>
</evidence>
<name>A0A834IIG9_RHYFE</name>
<dbReference type="AlphaFoldDB" id="A0A834IIG9"/>
<evidence type="ECO:0000256" key="1">
    <source>
        <dbReference type="ARBA" id="ARBA00004305"/>
    </source>
</evidence>
<sequence>MSNSLRQEVLHCFKSLHRVRQSVFHGDERALTEGRKKINEEFSKQKHVQNVESIRELINYSKEVEHELRSCVIQAQEVKPEACCSSPEPKTNKAKKCDIEILSNARRLN</sequence>
<reference evidence="5" key="1">
    <citation type="submission" date="2020-08" db="EMBL/GenBank/DDBJ databases">
        <title>Genome sequencing and assembly of the red palm weevil Rhynchophorus ferrugineus.</title>
        <authorList>
            <person name="Dias G.B."/>
            <person name="Bergman C.M."/>
            <person name="Manee M."/>
        </authorList>
    </citation>
    <scope>NUCLEOTIDE SEQUENCE</scope>
    <source>
        <strain evidence="5">AA-2017</strain>
        <tissue evidence="5">Whole larva</tissue>
    </source>
</reference>
<keyword evidence="3" id="KW-0496">Mitochondrion</keyword>
<dbReference type="CDD" id="cd20267">
    <property type="entry name" value="Complex1_LYR_LYRM7"/>
    <property type="match status" value="1"/>
</dbReference>
<dbReference type="PANTHER" id="PTHR46749">
    <property type="entry name" value="COMPLEX III ASSEMBLY FACTOR LYRM7"/>
    <property type="match status" value="1"/>
</dbReference>
<protein>
    <recommendedName>
        <fullName evidence="7">Complex III assembly factor LYRM7</fullName>
    </recommendedName>
</protein>
<keyword evidence="6" id="KW-1185">Reference proteome</keyword>
<proteinExistence type="inferred from homology"/>
<dbReference type="PANTHER" id="PTHR46749:SF1">
    <property type="entry name" value="COMPLEX III ASSEMBLY FACTOR LYRM7"/>
    <property type="match status" value="1"/>
</dbReference>
<gene>
    <name evidence="5" type="ORF">GWI33_012562</name>
</gene>
<comment type="subcellular location">
    <subcellularLocation>
        <location evidence="1">Mitochondrion matrix</location>
    </subcellularLocation>
</comment>
<comment type="caution">
    <text evidence="5">The sequence shown here is derived from an EMBL/GenBank/DDBJ whole genome shotgun (WGS) entry which is preliminary data.</text>
</comment>
<organism evidence="5 6">
    <name type="scientific">Rhynchophorus ferrugineus</name>
    <name type="common">Red palm weevil</name>
    <name type="synonym">Curculio ferrugineus</name>
    <dbReference type="NCBI Taxonomy" id="354439"/>
    <lineage>
        <taxon>Eukaryota</taxon>
        <taxon>Metazoa</taxon>
        <taxon>Ecdysozoa</taxon>
        <taxon>Arthropoda</taxon>
        <taxon>Hexapoda</taxon>
        <taxon>Insecta</taxon>
        <taxon>Pterygota</taxon>
        <taxon>Neoptera</taxon>
        <taxon>Endopterygota</taxon>
        <taxon>Coleoptera</taxon>
        <taxon>Polyphaga</taxon>
        <taxon>Cucujiformia</taxon>
        <taxon>Curculionidae</taxon>
        <taxon>Dryophthorinae</taxon>
        <taxon>Rhynchophorus</taxon>
    </lineage>
</organism>
<dbReference type="OrthoDB" id="529194at2759"/>
<evidence type="ECO:0000256" key="3">
    <source>
        <dbReference type="ARBA" id="ARBA00023128"/>
    </source>
</evidence>
<evidence type="ECO:0000313" key="5">
    <source>
        <dbReference type="EMBL" id="KAF7274767.1"/>
    </source>
</evidence>
<dbReference type="InterPro" id="IPR050435">
    <property type="entry name" value="MZM1/LYRM7"/>
</dbReference>
<evidence type="ECO:0000256" key="4">
    <source>
        <dbReference type="ARBA" id="ARBA00023186"/>
    </source>
</evidence>
<dbReference type="Proteomes" id="UP000625711">
    <property type="component" value="Unassembled WGS sequence"/>
</dbReference>
<dbReference type="GO" id="GO:0044183">
    <property type="term" value="F:protein folding chaperone"/>
    <property type="evidence" value="ECO:0007669"/>
    <property type="project" value="TreeGrafter"/>
</dbReference>
<evidence type="ECO:0008006" key="7">
    <source>
        <dbReference type="Google" id="ProtNLM"/>
    </source>
</evidence>
<comment type="similarity">
    <text evidence="2">Belongs to the complex I LYR family.</text>
</comment>
<dbReference type="GO" id="GO:0034551">
    <property type="term" value="P:mitochondrial respiratory chain complex III assembly"/>
    <property type="evidence" value="ECO:0007669"/>
    <property type="project" value="InterPro"/>
</dbReference>
<dbReference type="InterPro" id="IPR045298">
    <property type="entry name" value="Complex1_LYR_LYRM7"/>
</dbReference>
<keyword evidence="4" id="KW-0143">Chaperone</keyword>
<dbReference type="GO" id="GO:0005759">
    <property type="term" value="C:mitochondrial matrix"/>
    <property type="evidence" value="ECO:0007669"/>
    <property type="project" value="UniProtKB-SubCell"/>
</dbReference>
<dbReference type="EMBL" id="JAACXV010012143">
    <property type="protein sequence ID" value="KAF7274767.1"/>
    <property type="molecule type" value="Genomic_DNA"/>
</dbReference>